<dbReference type="InterPro" id="IPR013424">
    <property type="entry name" value="Ice-binding_C"/>
</dbReference>
<organism evidence="3 4">
    <name type="scientific">Bradyrhizobium erythrophlei</name>
    <dbReference type="NCBI Taxonomy" id="1437360"/>
    <lineage>
        <taxon>Bacteria</taxon>
        <taxon>Pseudomonadati</taxon>
        <taxon>Pseudomonadota</taxon>
        <taxon>Alphaproteobacteria</taxon>
        <taxon>Hyphomicrobiales</taxon>
        <taxon>Nitrobacteraceae</taxon>
        <taxon>Bradyrhizobium</taxon>
    </lineage>
</organism>
<dbReference type="EMBL" id="LT670817">
    <property type="protein sequence ID" value="SHH62176.1"/>
    <property type="molecule type" value="Genomic_DNA"/>
</dbReference>
<keyword evidence="1" id="KW-0732">Signal</keyword>
<evidence type="ECO:0000313" key="4">
    <source>
        <dbReference type="Proteomes" id="UP000189796"/>
    </source>
</evidence>
<sequence length="240" mass="24763">MRAKTVALVIATISNVFAAGTANADVLTISYFGETFSGQDPSGVFGVPGRDFAIQPDSIIPVSLVYTVDTSQGVLTPANIPTNIPPGPGIAYYPGPGPSFIGPGTAVLTIDSNSVVVAGTVGLSINPGGGVGDFNGIPAPDARFAQFISDPQGSISSGVEEPGPAIFGDLFGTGDWRTGTAFDTFSFGDAQGQFLTLSFSESFAPTVPEPSTWAMMILGFAGLGFMAYRRREQVVETVLH</sequence>
<evidence type="ECO:0000256" key="1">
    <source>
        <dbReference type="SAM" id="SignalP"/>
    </source>
</evidence>
<reference evidence="3 4" key="1">
    <citation type="submission" date="2016-11" db="EMBL/GenBank/DDBJ databases">
        <authorList>
            <person name="Jaros S."/>
            <person name="Januszkiewicz K."/>
            <person name="Wedrychowicz H."/>
        </authorList>
    </citation>
    <scope>NUCLEOTIDE SEQUENCE [LARGE SCALE GENOMIC DNA]</scope>
    <source>
        <strain evidence="3 4">GAS138</strain>
    </source>
</reference>
<dbReference type="AlphaFoldDB" id="A0A1M5UH74"/>
<dbReference type="OrthoDB" id="8227889at2"/>
<evidence type="ECO:0000259" key="2">
    <source>
        <dbReference type="Pfam" id="PF07589"/>
    </source>
</evidence>
<dbReference type="Proteomes" id="UP000189796">
    <property type="component" value="Chromosome I"/>
</dbReference>
<feature type="chain" id="PRO_5012386861" evidence="1">
    <location>
        <begin position="19"/>
        <end position="240"/>
    </location>
</feature>
<gene>
    <name evidence="3" type="ORF">SAMN05443248_5438</name>
</gene>
<dbReference type="Pfam" id="PF07589">
    <property type="entry name" value="PEP-CTERM"/>
    <property type="match status" value="1"/>
</dbReference>
<protein>
    <submittedName>
        <fullName evidence="3">PEP-CTERM protein-sorting domain-containing protein</fullName>
    </submittedName>
</protein>
<evidence type="ECO:0000313" key="3">
    <source>
        <dbReference type="EMBL" id="SHH62176.1"/>
    </source>
</evidence>
<name>A0A1M5UH74_9BRAD</name>
<feature type="signal peptide" evidence="1">
    <location>
        <begin position="1"/>
        <end position="18"/>
    </location>
</feature>
<proteinExistence type="predicted"/>
<accession>A0A1M5UH74</accession>
<dbReference type="NCBIfam" id="NF035944">
    <property type="entry name" value="PEPxxWA-CTERM"/>
    <property type="match status" value="1"/>
</dbReference>
<feature type="domain" description="Ice-binding protein C-terminal" evidence="2">
    <location>
        <begin position="206"/>
        <end position="231"/>
    </location>
</feature>
<dbReference type="NCBIfam" id="TIGR02595">
    <property type="entry name" value="PEP_CTERM"/>
    <property type="match status" value="1"/>
</dbReference>